<comment type="caution">
    <text evidence="1">The sequence shown here is derived from an EMBL/GenBank/DDBJ whole genome shotgun (WGS) entry which is preliminary data.</text>
</comment>
<accession>A0A4Z2H2H9</accession>
<dbReference type="EMBL" id="SRLO01000343">
    <property type="protein sequence ID" value="TNN59979.1"/>
    <property type="molecule type" value="Genomic_DNA"/>
</dbReference>
<gene>
    <name evidence="1" type="ORF">EYF80_029821</name>
</gene>
<evidence type="ECO:0000313" key="2">
    <source>
        <dbReference type="Proteomes" id="UP000314294"/>
    </source>
</evidence>
<proteinExistence type="predicted"/>
<evidence type="ECO:0000313" key="1">
    <source>
        <dbReference type="EMBL" id="TNN59979.1"/>
    </source>
</evidence>
<dbReference type="Proteomes" id="UP000314294">
    <property type="component" value="Unassembled WGS sequence"/>
</dbReference>
<protein>
    <submittedName>
        <fullName evidence="1">Uncharacterized protein</fullName>
    </submittedName>
</protein>
<sequence length="60" mass="6663">MGTSRAYSLTAFWDSWREETGLCNSSSSRFCSNEILHFTKSQSCSGGTVSVSPVEFCIRM</sequence>
<dbReference type="AlphaFoldDB" id="A0A4Z2H2H9"/>
<reference evidence="1 2" key="1">
    <citation type="submission" date="2019-03" db="EMBL/GenBank/DDBJ databases">
        <title>First draft genome of Liparis tanakae, snailfish: a comprehensive survey of snailfish specific genes.</title>
        <authorList>
            <person name="Kim W."/>
            <person name="Song I."/>
            <person name="Jeong J.-H."/>
            <person name="Kim D."/>
            <person name="Kim S."/>
            <person name="Ryu S."/>
            <person name="Song J.Y."/>
            <person name="Lee S.K."/>
        </authorList>
    </citation>
    <scope>NUCLEOTIDE SEQUENCE [LARGE SCALE GENOMIC DNA]</scope>
    <source>
        <tissue evidence="1">Muscle</tissue>
    </source>
</reference>
<organism evidence="1 2">
    <name type="scientific">Liparis tanakae</name>
    <name type="common">Tanaka's snailfish</name>
    <dbReference type="NCBI Taxonomy" id="230148"/>
    <lineage>
        <taxon>Eukaryota</taxon>
        <taxon>Metazoa</taxon>
        <taxon>Chordata</taxon>
        <taxon>Craniata</taxon>
        <taxon>Vertebrata</taxon>
        <taxon>Euteleostomi</taxon>
        <taxon>Actinopterygii</taxon>
        <taxon>Neopterygii</taxon>
        <taxon>Teleostei</taxon>
        <taxon>Neoteleostei</taxon>
        <taxon>Acanthomorphata</taxon>
        <taxon>Eupercaria</taxon>
        <taxon>Perciformes</taxon>
        <taxon>Cottioidei</taxon>
        <taxon>Cottales</taxon>
        <taxon>Liparidae</taxon>
        <taxon>Liparis</taxon>
    </lineage>
</organism>
<keyword evidence="2" id="KW-1185">Reference proteome</keyword>
<name>A0A4Z2H2H9_9TELE</name>